<dbReference type="InterPro" id="IPR015421">
    <property type="entry name" value="PyrdxlP-dep_Trfase_major"/>
</dbReference>
<comment type="caution">
    <text evidence="13">The sequence shown here is derived from an EMBL/GenBank/DDBJ whole genome shotgun (WGS) entry which is preliminary data.</text>
</comment>
<evidence type="ECO:0000256" key="7">
    <source>
        <dbReference type="ARBA" id="ARBA00022898"/>
    </source>
</evidence>
<evidence type="ECO:0000256" key="5">
    <source>
        <dbReference type="ARBA" id="ARBA00022490"/>
    </source>
</evidence>
<evidence type="ECO:0000256" key="9">
    <source>
        <dbReference type="ARBA" id="ARBA00037407"/>
    </source>
</evidence>
<dbReference type="InterPro" id="IPR016454">
    <property type="entry name" value="Cysteine_dSase"/>
</dbReference>
<dbReference type="AlphaFoldDB" id="A0AAE1EFF5"/>
<keyword evidence="5" id="KW-0963">Cytoplasm</keyword>
<dbReference type="EC" id="4.4.1.16" evidence="10"/>
<keyword evidence="14" id="KW-1185">Reference proteome</keyword>
<evidence type="ECO:0000256" key="4">
    <source>
        <dbReference type="ARBA" id="ARBA00011738"/>
    </source>
</evidence>
<dbReference type="GO" id="GO:0016740">
    <property type="term" value="F:transferase activity"/>
    <property type="evidence" value="ECO:0007669"/>
    <property type="project" value="UniProtKB-KW"/>
</dbReference>
<reference evidence="13" key="1">
    <citation type="journal article" date="2023" name="G3 (Bethesda)">
        <title>A reference genome for the long-term kleptoplast-retaining sea slug Elysia crispata morphotype clarki.</title>
        <authorList>
            <person name="Eastman K.E."/>
            <person name="Pendleton A.L."/>
            <person name="Shaikh M.A."/>
            <person name="Suttiyut T."/>
            <person name="Ogas R."/>
            <person name="Tomko P."/>
            <person name="Gavelis G."/>
            <person name="Widhalm J.R."/>
            <person name="Wisecaver J.H."/>
        </authorList>
    </citation>
    <scope>NUCLEOTIDE SEQUENCE</scope>
    <source>
        <strain evidence="13">ECLA1</strain>
    </source>
</reference>
<organism evidence="13 14">
    <name type="scientific">Elysia crispata</name>
    <name type="common">lettuce slug</name>
    <dbReference type="NCBI Taxonomy" id="231223"/>
    <lineage>
        <taxon>Eukaryota</taxon>
        <taxon>Metazoa</taxon>
        <taxon>Spiralia</taxon>
        <taxon>Lophotrochozoa</taxon>
        <taxon>Mollusca</taxon>
        <taxon>Gastropoda</taxon>
        <taxon>Heterobranchia</taxon>
        <taxon>Euthyneura</taxon>
        <taxon>Panpulmonata</taxon>
        <taxon>Sacoglossa</taxon>
        <taxon>Placobranchoidea</taxon>
        <taxon>Plakobranchidae</taxon>
        <taxon>Elysia</taxon>
    </lineage>
</organism>
<comment type="subcellular location">
    <subcellularLocation>
        <location evidence="2">Cytoplasm</location>
        <location evidence="2">Cytosol</location>
    </subcellularLocation>
</comment>
<proteinExistence type="inferred from homology"/>
<dbReference type="Gene3D" id="3.90.1150.10">
    <property type="entry name" value="Aspartate Aminotransferase, domain 1"/>
    <property type="match status" value="1"/>
</dbReference>
<keyword evidence="6" id="KW-0808">Transferase</keyword>
<dbReference type="SUPFAM" id="SSF53383">
    <property type="entry name" value="PLP-dependent transferases"/>
    <property type="match status" value="1"/>
</dbReference>
<accession>A0AAE1EFF5</accession>
<dbReference type="EMBL" id="JAWDGP010000113">
    <property type="protein sequence ID" value="KAK3803608.1"/>
    <property type="molecule type" value="Genomic_DNA"/>
</dbReference>
<sequence>MVYLDYNATTPLAPEVIEAITDTLKEAWGNPSSSYPAGLKAKNVISSAREQVANMVGASANDIFFTSGGTESNNWILLMAVQLFDFYDSAEDNNGHNKSSRVPHFITSNVEHDSVKLVLEHFKRKKIADATFVPVLHSTGAVDTDEVMAAITPNTVMISLMLANNETGVIQPVKEICNKVRNLKRCEGETKRIYLHTDAAQAIGKIGVDVRELGVDYLTVVGHKFYGPRIGAMCAVNPSKDTPVLPVLFGGGQERNFRPGTENTPMIAGLGKAAELVCKNLHRYQTHMEDVRDYLETQLKEKFGEGVCINGKFPASHRLPNTCNVSFTDQKLKGGEILRKAPSVQASVGAACHSQDRPSHILISCGVPESVAWKALRISVGRETTRQDIDQALQELESVFRES</sequence>
<evidence type="ECO:0000256" key="1">
    <source>
        <dbReference type="ARBA" id="ARBA00001933"/>
    </source>
</evidence>
<evidence type="ECO:0000256" key="10">
    <source>
        <dbReference type="ARBA" id="ARBA00039054"/>
    </source>
</evidence>
<evidence type="ECO:0000256" key="2">
    <source>
        <dbReference type="ARBA" id="ARBA00004514"/>
    </source>
</evidence>
<dbReference type="PANTHER" id="PTHR11601:SF62">
    <property type="entry name" value="SELENOCYSTEINE LYASE"/>
    <property type="match status" value="1"/>
</dbReference>
<dbReference type="GO" id="GO:0005829">
    <property type="term" value="C:cytosol"/>
    <property type="evidence" value="ECO:0007669"/>
    <property type="project" value="UniProtKB-SubCell"/>
</dbReference>
<evidence type="ECO:0000256" key="6">
    <source>
        <dbReference type="ARBA" id="ARBA00022679"/>
    </source>
</evidence>
<dbReference type="PANTHER" id="PTHR11601">
    <property type="entry name" value="CYSTEINE DESULFURYLASE FAMILY MEMBER"/>
    <property type="match status" value="1"/>
</dbReference>
<protein>
    <recommendedName>
        <fullName evidence="11">Selenocysteine lyase</fullName>
        <ecNumber evidence="10">4.4.1.16</ecNumber>
    </recommendedName>
</protein>
<keyword evidence="8" id="KW-0456">Lyase</keyword>
<evidence type="ECO:0000256" key="3">
    <source>
        <dbReference type="ARBA" id="ARBA00009236"/>
    </source>
</evidence>
<evidence type="ECO:0000259" key="12">
    <source>
        <dbReference type="Pfam" id="PF00266"/>
    </source>
</evidence>
<dbReference type="Proteomes" id="UP001283361">
    <property type="component" value="Unassembled WGS sequence"/>
</dbReference>
<gene>
    <name evidence="13" type="ORF">RRG08_023326</name>
</gene>
<dbReference type="GO" id="GO:0009000">
    <property type="term" value="F:selenocysteine lyase activity"/>
    <property type="evidence" value="ECO:0007669"/>
    <property type="project" value="UniProtKB-EC"/>
</dbReference>
<comment type="similarity">
    <text evidence="3">Belongs to the class-V pyridoxal-phosphate-dependent aminotransferase family.</text>
</comment>
<comment type="cofactor">
    <cofactor evidence="1">
        <name>pyridoxal 5'-phosphate</name>
        <dbReference type="ChEBI" id="CHEBI:597326"/>
    </cofactor>
</comment>
<dbReference type="InterPro" id="IPR015424">
    <property type="entry name" value="PyrdxlP-dep_Trfase"/>
</dbReference>
<name>A0AAE1EFF5_9GAST</name>
<dbReference type="InterPro" id="IPR000192">
    <property type="entry name" value="Aminotrans_V_dom"/>
</dbReference>
<evidence type="ECO:0000313" key="13">
    <source>
        <dbReference type="EMBL" id="KAK3803608.1"/>
    </source>
</evidence>
<dbReference type="PIRSF" id="PIRSF005572">
    <property type="entry name" value="NifS"/>
    <property type="match status" value="1"/>
</dbReference>
<comment type="function">
    <text evidence="9">Catalyzes the decomposition of L-selenocysteine to L-alanine and elemental selenium.</text>
</comment>
<dbReference type="InterPro" id="IPR015422">
    <property type="entry name" value="PyrdxlP-dep_Trfase_small"/>
</dbReference>
<dbReference type="Gene3D" id="1.10.260.50">
    <property type="match status" value="1"/>
</dbReference>
<dbReference type="FunFam" id="3.90.1150.10:FF:000065">
    <property type="entry name" value="Selenocysteine lyase"/>
    <property type="match status" value="1"/>
</dbReference>
<feature type="domain" description="Aminotransferase class V" evidence="12">
    <location>
        <begin position="2"/>
        <end position="391"/>
    </location>
</feature>
<dbReference type="FunFam" id="3.40.640.10:FF:000083">
    <property type="entry name" value="Selenocysteine lyase"/>
    <property type="match status" value="1"/>
</dbReference>
<comment type="subunit">
    <text evidence="4">Homodimer.</text>
</comment>
<evidence type="ECO:0000256" key="8">
    <source>
        <dbReference type="ARBA" id="ARBA00023239"/>
    </source>
</evidence>
<dbReference type="Gene3D" id="3.40.640.10">
    <property type="entry name" value="Type I PLP-dependent aspartate aminotransferase-like (Major domain)"/>
    <property type="match status" value="1"/>
</dbReference>
<evidence type="ECO:0000256" key="11">
    <source>
        <dbReference type="ARBA" id="ARBA00040554"/>
    </source>
</evidence>
<evidence type="ECO:0000313" key="14">
    <source>
        <dbReference type="Proteomes" id="UP001283361"/>
    </source>
</evidence>
<dbReference type="Pfam" id="PF00266">
    <property type="entry name" value="Aminotran_5"/>
    <property type="match status" value="1"/>
</dbReference>
<keyword evidence="7" id="KW-0663">Pyridoxal phosphate</keyword>